<dbReference type="OrthoDB" id="10354057at2759"/>
<accession>A0A068S714</accession>
<evidence type="ECO:0000313" key="3">
    <source>
        <dbReference type="EMBL" id="CDH57800.1"/>
    </source>
</evidence>
<sequence length="202" mass="22396">MVATTRVLLVMAMQLAAVPALASNRRIVNDRRSIAQHYLPQLDAQSLLTDRIADASAASLLVHQEEKPIMHYHETKLPGWNGKRCKTLDSNCNNRRRQNQALQRRSNGSRSTAECTGKKEICEKECKDQQGCIDRCRIKLHCKSPSDESIQHHAAQASTTYRAPDTSSSSSSSIITSSSATTASQLLLMSFYLTMVSVMVVM</sequence>
<dbReference type="Proteomes" id="UP000027586">
    <property type="component" value="Unassembled WGS sequence"/>
</dbReference>
<dbReference type="EMBL" id="CBTN010000049">
    <property type="protein sequence ID" value="CDH57800.1"/>
    <property type="molecule type" value="Genomic_DNA"/>
</dbReference>
<gene>
    <name evidence="3" type="ORF">LCOR_08699.1</name>
</gene>
<keyword evidence="4" id="KW-1185">Reference proteome</keyword>
<proteinExistence type="predicted"/>
<evidence type="ECO:0000313" key="4">
    <source>
        <dbReference type="Proteomes" id="UP000027586"/>
    </source>
</evidence>
<name>A0A068S714_9FUNG</name>
<dbReference type="VEuPathDB" id="FungiDB:LCOR_08699.1"/>
<evidence type="ECO:0000256" key="1">
    <source>
        <dbReference type="SAM" id="MobiDB-lite"/>
    </source>
</evidence>
<feature type="region of interest" description="Disordered" evidence="1">
    <location>
        <begin position="153"/>
        <end position="174"/>
    </location>
</feature>
<comment type="caution">
    <text evidence="3">The sequence shown here is derived from an EMBL/GenBank/DDBJ whole genome shotgun (WGS) entry which is preliminary data.</text>
</comment>
<evidence type="ECO:0000256" key="2">
    <source>
        <dbReference type="SAM" id="SignalP"/>
    </source>
</evidence>
<reference evidence="3" key="1">
    <citation type="submission" date="2013-08" db="EMBL/GenBank/DDBJ databases">
        <title>Gene expansion shapes genome architecture in the human pathogen Lichtheimia corymbifera: an evolutionary genomics analysis in the ancient terrestrial Mucorales (Mucoromycotina).</title>
        <authorList>
            <person name="Schwartze V.U."/>
            <person name="Winter S."/>
            <person name="Shelest E."/>
            <person name="Marcet-Houben M."/>
            <person name="Horn F."/>
            <person name="Wehner S."/>
            <person name="Hoffmann K."/>
            <person name="Riege K."/>
            <person name="Sammeth M."/>
            <person name="Nowrousian M."/>
            <person name="Valiante V."/>
            <person name="Linde J."/>
            <person name="Jacobsen I.D."/>
            <person name="Marz M."/>
            <person name="Brakhage A.A."/>
            <person name="Gabaldon T."/>
            <person name="Bocker S."/>
            <person name="Voigt K."/>
        </authorList>
    </citation>
    <scope>NUCLEOTIDE SEQUENCE [LARGE SCALE GENOMIC DNA]</scope>
    <source>
        <strain evidence="3">FSU 9682</strain>
    </source>
</reference>
<feature type="chain" id="PRO_5001655874" evidence="2">
    <location>
        <begin position="23"/>
        <end position="202"/>
    </location>
</feature>
<protein>
    <submittedName>
        <fullName evidence="3">Uncharacterized protein</fullName>
    </submittedName>
</protein>
<feature type="signal peptide" evidence="2">
    <location>
        <begin position="1"/>
        <end position="22"/>
    </location>
</feature>
<dbReference type="AlphaFoldDB" id="A0A068S714"/>
<keyword evidence="2" id="KW-0732">Signal</keyword>
<organism evidence="3 4">
    <name type="scientific">Lichtheimia corymbifera JMRC:FSU:9682</name>
    <dbReference type="NCBI Taxonomy" id="1263082"/>
    <lineage>
        <taxon>Eukaryota</taxon>
        <taxon>Fungi</taxon>
        <taxon>Fungi incertae sedis</taxon>
        <taxon>Mucoromycota</taxon>
        <taxon>Mucoromycotina</taxon>
        <taxon>Mucoromycetes</taxon>
        <taxon>Mucorales</taxon>
        <taxon>Lichtheimiaceae</taxon>
        <taxon>Lichtheimia</taxon>
    </lineage>
</organism>